<evidence type="ECO:0000256" key="2">
    <source>
        <dbReference type="PIRSR" id="PIRSR640198-2"/>
    </source>
</evidence>
<evidence type="ECO:0000313" key="4">
    <source>
        <dbReference type="EMBL" id="HIQ91310.1"/>
    </source>
</evidence>
<dbReference type="AlphaFoldDB" id="A0A9D0ZS69"/>
<name>A0A9D0ZS69_9FIRM</name>
<sequence>MKNIEEFQKKYAEFFAERFIYSTAEVEKSEDKNIKKKQIASVLKAYKYLLDKPSDEKLTLKDIKEIGSIVNFDSNTPEGFRRIEVNPGNKAKFIPSDPKNILNKLNQLLMNYYYMWNEIDPFLREAMFHISFMRIHPFEDGNKRSAKLITTINLLKEGLPPVIITKEDTDEYYEFINKYDYKGFAEFLKQRSNLEDNTMVGFYKIQENISPLDEVDNDSIRKILKRSVR</sequence>
<reference evidence="4" key="1">
    <citation type="submission" date="2020-10" db="EMBL/GenBank/DDBJ databases">
        <authorList>
            <person name="Gilroy R."/>
        </authorList>
    </citation>
    <scope>NUCLEOTIDE SEQUENCE</scope>
    <source>
        <strain evidence="4">CHK147-3167</strain>
    </source>
</reference>
<dbReference type="Pfam" id="PF02661">
    <property type="entry name" value="Fic"/>
    <property type="match status" value="1"/>
</dbReference>
<evidence type="ECO:0000259" key="3">
    <source>
        <dbReference type="PROSITE" id="PS51459"/>
    </source>
</evidence>
<feature type="domain" description="Fido" evidence="3">
    <location>
        <begin position="58"/>
        <end position="193"/>
    </location>
</feature>
<keyword evidence="2" id="KW-0067">ATP-binding</keyword>
<dbReference type="InterPro" id="IPR036597">
    <property type="entry name" value="Fido-like_dom_sf"/>
</dbReference>
<feature type="binding site" evidence="2">
    <location>
        <position position="177"/>
    </location>
    <ligand>
        <name>ATP</name>
        <dbReference type="ChEBI" id="CHEBI:30616"/>
    </ligand>
</feature>
<evidence type="ECO:0000313" key="5">
    <source>
        <dbReference type="Proteomes" id="UP000886786"/>
    </source>
</evidence>
<dbReference type="PANTHER" id="PTHR13504">
    <property type="entry name" value="FIDO DOMAIN-CONTAINING PROTEIN DDB_G0283145"/>
    <property type="match status" value="1"/>
</dbReference>
<feature type="active site" evidence="1">
    <location>
        <position position="136"/>
    </location>
</feature>
<dbReference type="Gene3D" id="1.10.3290.10">
    <property type="entry name" value="Fido-like domain"/>
    <property type="match status" value="1"/>
</dbReference>
<dbReference type="EMBL" id="DVFV01000117">
    <property type="protein sequence ID" value="HIQ91310.1"/>
    <property type="molecule type" value="Genomic_DNA"/>
</dbReference>
<dbReference type="Proteomes" id="UP000886786">
    <property type="component" value="Unassembled WGS sequence"/>
</dbReference>
<comment type="caution">
    <text evidence="4">The sequence shown here is derived from an EMBL/GenBank/DDBJ whole genome shotgun (WGS) entry which is preliminary data.</text>
</comment>
<proteinExistence type="predicted"/>
<organism evidence="4 5">
    <name type="scientific">Candidatus Coprosoma intestinipullorum</name>
    <dbReference type="NCBI Taxonomy" id="2840752"/>
    <lineage>
        <taxon>Bacteria</taxon>
        <taxon>Bacillati</taxon>
        <taxon>Bacillota</taxon>
        <taxon>Bacillota incertae sedis</taxon>
        <taxon>Candidatus Coprosoma</taxon>
    </lineage>
</organism>
<dbReference type="GO" id="GO:0005524">
    <property type="term" value="F:ATP binding"/>
    <property type="evidence" value="ECO:0007669"/>
    <property type="project" value="UniProtKB-KW"/>
</dbReference>
<evidence type="ECO:0000256" key="1">
    <source>
        <dbReference type="PIRSR" id="PIRSR640198-1"/>
    </source>
</evidence>
<feature type="binding site" evidence="2">
    <location>
        <begin position="172"/>
        <end position="173"/>
    </location>
    <ligand>
        <name>ATP</name>
        <dbReference type="ChEBI" id="CHEBI:30616"/>
    </ligand>
</feature>
<dbReference type="InterPro" id="IPR040198">
    <property type="entry name" value="Fido_containing"/>
</dbReference>
<gene>
    <name evidence="4" type="ORF">IAB27_06800</name>
</gene>
<dbReference type="InterPro" id="IPR003812">
    <property type="entry name" value="Fido"/>
</dbReference>
<dbReference type="PROSITE" id="PS51459">
    <property type="entry name" value="FIDO"/>
    <property type="match status" value="1"/>
</dbReference>
<protein>
    <submittedName>
        <fullName evidence="4">Fic family protein</fullName>
    </submittedName>
</protein>
<reference evidence="4" key="2">
    <citation type="journal article" date="2021" name="PeerJ">
        <title>Extensive microbial diversity within the chicken gut microbiome revealed by metagenomics and culture.</title>
        <authorList>
            <person name="Gilroy R."/>
            <person name="Ravi A."/>
            <person name="Getino M."/>
            <person name="Pursley I."/>
            <person name="Horton D.L."/>
            <person name="Alikhan N.F."/>
            <person name="Baker D."/>
            <person name="Gharbi K."/>
            <person name="Hall N."/>
            <person name="Watson M."/>
            <person name="Adriaenssens E.M."/>
            <person name="Foster-Nyarko E."/>
            <person name="Jarju S."/>
            <person name="Secka A."/>
            <person name="Antonio M."/>
            <person name="Oren A."/>
            <person name="Chaudhuri R.R."/>
            <person name="La Ragione R."/>
            <person name="Hildebrand F."/>
            <person name="Pallen M.J."/>
        </authorList>
    </citation>
    <scope>NUCLEOTIDE SEQUENCE</scope>
    <source>
        <strain evidence="4">CHK147-3167</strain>
    </source>
</reference>
<dbReference type="SUPFAM" id="SSF140931">
    <property type="entry name" value="Fic-like"/>
    <property type="match status" value="1"/>
</dbReference>
<accession>A0A9D0ZS69</accession>
<dbReference type="PANTHER" id="PTHR13504:SF38">
    <property type="entry name" value="FIDO DOMAIN-CONTAINING PROTEIN"/>
    <property type="match status" value="1"/>
</dbReference>
<keyword evidence="2" id="KW-0547">Nucleotide-binding</keyword>